<protein>
    <recommendedName>
        <fullName evidence="2">Myb-like DNA-binding domain-containing protein</fullName>
    </recommendedName>
</protein>
<reference evidence="3 4" key="1">
    <citation type="submission" date="2016-12" db="EMBL/GenBank/DDBJ databases">
        <title>The genomes of Aspergillus section Nigri reveals drivers in fungal speciation.</title>
        <authorList>
            <consortium name="DOE Joint Genome Institute"/>
            <person name="Vesth T.C."/>
            <person name="Nybo J."/>
            <person name="Theobald S."/>
            <person name="Brandl J."/>
            <person name="Frisvad J.C."/>
            <person name="Nielsen K.F."/>
            <person name="Lyhne E.K."/>
            <person name="Kogle M.E."/>
            <person name="Kuo A."/>
            <person name="Riley R."/>
            <person name="Clum A."/>
            <person name="Nolan M."/>
            <person name="Lipzen A."/>
            <person name="Salamov A."/>
            <person name="Henrissat B."/>
            <person name="Wiebenga A."/>
            <person name="De Vries R.P."/>
            <person name="Grigoriev I.V."/>
            <person name="Mortensen U.H."/>
            <person name="Andersen M.R."/>
            <person name="Baker S.E."/>
        </authorList>
    </citation>
    <scope>NUCLEOTIDE SEQUENCE [LARGE SCALE GENOMIC DNA]</scope>
    <source>
        <strain evidence="3 4">CBS 117.55</strain>
    </source>
</reference>
<dbReference type="Pfam" id="PF22980">
    <property type="entry name" value="Myb_DNA-bind_8"/>
    <property type="match status" value="1"/>
</dbReference>
<organism evidence="3 4">
    <name type="scientific">Aspergillus heteromorphus CBS 117.55</name>
    <dbReference type="NCBI Taxonomy" id="1448321"/>
    <lineage>
        <taxon>Eukaryota</taxon>
        <taxon>Fungi</taxon>
        <taxon>Dikarya</taxon>
        <taxon>Ascomycota</taxon>
        <taxon>Pezizomycotina</taxon>
        <taxon>Eurotiomycetes</taxon>
        <taxon>Eurotiomycetidae</taxon>
        <taxon>Eurotiales</taxon>
        <taxon>Aspergillaceae</taxon>
        <taxon>Aspergillus</taxon>
        <taxon>Aspergillus subgen. Circumdati</taxon>
    </lineage>
</organism>
<dbReference type="Proteomes" id="UP000247233">
    <property type="component" value="Unassembled WGS sequence"/>
</dbReference>
<keyword evidence="4" id="KW-1185">Reference proteome</keyword>
<evidence type="ECO:0000256" key="1">
    <source>
        <dbReference type="SAM" id="MobiDB-lite"/>
    </source>
</evidence>
<evidence type="ECO:0000313" key="4">
    <source>
        <dbReference type="Proteomes" id="UP000247233"/>
    </source>
</evidence>
<evidence type="ECO:0000259" key="2">
    <source>
        <dbReference type="Pfam" id="PF22980"/>
    </source>
</evidence>
<dbReference type="InterPro" id="IPR054505">
    <property type="entry name" value="Myb_DNA-bind_8"/>
</dbReference>
<dbReference type="STRING" id="1448321.A0A317WP81"/>
<feature type="compositionally biased region" description="Gly residues" evidence="1">
    <location>
        <begin position="75"/>
        <end position="87"/>
    </location>
</feature>
<comment type="caution">
    <text evidence="3">The sequence shown here is derived from an EMBL/GenBank/DDBJ whole genome shotgun (WGS) entry which is preliminary data.</text>
</comment>
<dbReference type="EMBL" id="MSFL01000007">
    <property type="protein sequence ID" value="PWY86897.1"/>
    <property type="molecule type" value="Genomic_DNA"/>
</dbReference>
<accession>A0A317WP81</accession>
<feature type="region of interest" description="Disordered" evidence="1">
    <location>
        <begin position="58"/>
        <end position="121"/>
    </location>
</feature>
<proteinExistence type="predicted"/>
<feature type="domain" description="Myb-like DNA-binding" evidence="2">
    <location>
        <begin position="11"/>
        <end position="59"/>
    </location>
</feature>
<name>A0A317WP81_9EURO</name>
<dbReference type="VEuPathDB" id="FungiDB:BO70DRAFT_394911"/>
<feature type="region of interest" description="Disordered" evidence="1">
    <location>
        <begin position="143"/>
        <end position="164"/>
    </location>
</feature>
<feature type="compositionally biased region" description="Polar residues" evidence="1">
    <location>
        <begin position="60"/>
        <end position="71"/>
    </location>
</feature>
<dbReference type="GeneID" id="37068732"/>
<dbReference type="OrthoDB" id="5353914at2759"/>
<evidence type="ECO:0000313" key="3">
    <source>
        <dbReference type="EMBL" id="PWY86897.1"/>
    </source>
</evidence>
<sequence length="185" mass="19822">MSSSKTTRITPEEQFQFLLSCIRYANNGKIDFATVAQECNIVSKAAAAKRYERLMKAHNINPSGGPLSSNKGNGTADGEGGDGGGPSGTKNRKRKSPAKANAGADSDDGSPEKKKAKGMRKMVLDRAETLVEKAESMALIKNEVQSGDEEEAEEHAAGVDGASSFDQMCDEMEEEKLAMKEEDEN</sequence>
<gene>
    <name evidence="3" type="ORF">BO70DRAFT_394911</name>
</gene>
<dbReference type="AlphaFoldDB" id="A0A317WP81"/>
<dbReference type="RefSeq" id="XP_025401129.1">
    <property type="nucleotide sequence ID" value="XM_025546495.1"/>
</dbReference>